<dbReference type="PANTHER" id="PTHR41259">
    <property type="entry name" value="DOUBLE-STRAND BREAK REPAIR RAD50 ATPASE, PUTATIVE-RELATED"/>
    <property type="match status" value="1"/>
</dbReference>
<organism evidence="2 3">
    <name type="scientific">Thioclava litoralis</name>
    <dbReference type="NCBI Taxonomy" id="3076557"/>
    <lineage>
        <taxon>Bacteria</taxon>
        <taxon>Pseudomonadati</taxon>
        <taxon>Pseudomonadota</taxon>
        <taxon>Alphaproteobacteria</taxon>
        <taxon>Rhodobacterales</taxon>
        <taxon>Paracoccaceae</taxon>
        <taxon>Thioclava</taxon>
    </lineage>
</organism>
<reference evidence="2 3" key="1">
    <citation type="submission" date="2023-09" db="EMBL/GenBank/DDBJ databases">
        <title>Thioclava shenzhenensis sp. nov., a multidrug resistant bacteria-antagonizing species isolated from coastal seawater.</title>
        <authorList>
            <person name="Long M."/>
        </authorList>
    </citation>
    <scope>NUCLEOTIDE SEQUENCE [LARGE SCALE GENOMIC DNA]</scope>
    <source>
        <strain evidence="2 3">FTW29</strain>
        <plasmid evidence="2 3">unnamed1</plasmid>
    </source>
</reference>
<keyword evidence="2" id="KW-0614">Plasmid</keyword>
<accession>A0ABZ1E4F3</accession>
<dbReference type="PANTHER" id="PTHR41259:SF1">
    <property type="entry name" value="DOUBLE-STRAND BREAK REPAIR RAD50 ATPASE, PUTATIVE-RELATED"/>
    <property type="match status" value="1"/>
</dbReference>
<evidence type="ECO:0000313" key="2">
    <source>
        <dbReference type="EMBL" id="WRY35228.1"/>
    </source>
</evidence>
<protein>
    <submittedName>
        <fullName evidence="2">Chromosome segregation protein SMC</fullName>
    </submittedName>
</protein>
<dbReference type="SUPFAM" id="SSF52540">
    <property type="entry name" value="P-loop containing nucleoside triphosphate hydrolases"/>
    <property type="match status" value="1"/>
</dbReference>
<gene>
    <name evidence="2" type="ORF">RPE78_15420</name>
</gene>
<keyword evidence="1" id="KW-0175">Coiled coil</keyword>
<dbReference type="RefSeq" id="WP_330646980.1">
    <property type="nucleotide sequence ID" value="NZ_CP135444.1"/>
</dbReference>
<geneLocation type="plasmid" evidence="2 3">
    <name>unnamed1</name>
</geneLocation>
<evidence type="ECO:0000313" key="3">
    <source>
        <dbReference type="Proteomes" id="UP001623290"/>
    </source>
</evidence>
<dbReference type="Gene3D" id="3.40.50.300">
    <property type="entry name" value="P-loop containing nucleotide triphosphate hydrolases"/>
    <property type="match status" value="2"/>
</dbReference>
<evidence type="ECO:0000256" key="1">
    <source>
        <dbReference type="SAM" id="Coils"/>
    </source>
</evidence>
<dbReference type="InterPro" id="IPR027417">
    <property type="entry name" value="P-loop_NTPase"/>
</dbReference>
<name>A0ABZ1E4F3_9RHOB</name>
<proteinExistence type="predicted"/>
<dbReference type="Proteomes" id="UP001623290">
    <property type="component" value="Plasmid unnamed1"/>
</dbReference>
<feature type="coiled-coil region" evidence="1">
    <location>
        <begin position="334"/>
        <end position="388"/>
    </location>
</feature>
<feature type="coiled-coil region" evidence="1">
    <location>
        <begin position="621"/>
        <end position="679"/>
    </location>
</feature>
<dbReference type="EMBL" id="CP135444">
    <property type="protein sequence ID" value="WRY35228.1"/>
    <property type="molecule type" value="Genomic_DNA"/>
</dbReference>
<sequence length="868" mass="94724">MKLRAIRLDNVRRFTDPVELCGIGDGLNVLSEPNEHGKSTLFDALRALFFERHSSKNKAVSSLRPYSGGAPEVQAEIETEQGRFTLAKRWFAKPMAEVRQNGRVIAQSDAAEDWIARVLGTSEGGPAGLIWVRQGMTELEGPVKAENEAALEARRDLMSSVTEEVEAMTGGRRMDMALARVKAELEQYVTPNRRPRKNGPLQEVIDRIAGLERDETEQQARVHALHRDLETRKRHRKSLADLEDPEEHQARQARLAHAGETRAKALRHAEQMTNAEQVVAADELALSRAGERLKQVQRAKTELNAARTAIDGVTPRLAAAQTAEGAALAHAATLQEALQTARQSEQQQADLHRRASLAEAARQGAARKAELALRITQAEAARKNHEEARAEASLCLTPEQLDTLETLARAVATERRLREAGAVQIAFHASGAQEVRLDGVALGPVPAALWAQTELTLPGLGVLHIDPGARHDSGAVALAEDRLAQALARVAMPDLAQARASAQRHREAAARARDAQAELAVLAPKGIEALRRDHAQIPAPLDMPDLPPPAQTQTTLEAAQAEVARLGPLAAQAQDRALEARLEAGGLKQALEAATDRLTRARMACDDIAQLGEEDDLAADLARGRDRLQASRALLEELARKAPDLAAAEAAFSRAQSVMDAARSETIALQTELARLDERILAANGQAIEETLRDTQEALEAARATQTRLDHEVAVLIRLEDALTHARNAAREQYFTPIATALRPLLGLLWPEADLQWTSEKLLPEALIRDGQAEPVEILSGGTQEQIALMVRLAFARLLQDAGRIAPIILDDALVYTDDDRIEKMFDALNRQAGDLQILVLTCRQRAFRDLGGQRLRLTAPTPDRSLP</sequence>
<keyword evidence="3" id="KW-1185">Reference proteome</keyword>